<dbReference type="SUPFAM" id="SSF53850">
    <property type="entry name" value="Periplasmic binding protein-like II"/>
    <property type="match status" value="1"/>
</dbReference>
<keyword evidence="1 2" id="KW-0732">Signal</keyword>
<evidence type="ECO:0000259" key="3">
    <source>
        <dbReference type="SMART" id="SM00062"/>
    </source>
</evidence>
<proteinExistence type="predicted"/>
<evidence type="ECO:0000313" key="4">
    <source>
        <dbReference type="EMBL" id="MET4538604.1"/>
    </source>
</evidence>
<dbReference type="Gene3D" id="3.40.190.10">
    <property type="entry name" value="Periplasmic binding protein-like II"/>
    <property type="match status" value="2"/>
</dbReference>
<keyword evidence="5" id="KW-1185">Reference proteome</keyword>
<reference evidence="4 5" key="1">
    <citation type="submission" date="2024-06" db="EMBL/GenBank/DDBJ databases">
        <title>Sorghum-associated microbial communities from plants grown in Nebraska, USA.</title>
        <authorList>
            <person name="Schachtman D."/>
        </authorList>
    </citation>
    <scope>NUCLEOTIDE SEQUENCE [LARGE SCALE GENOMIC DNA]</scope>
    <source>
        <strain evidence="4 5">3552</strain>
    </source>
</reference>
<dbReference type="CDD" id="cd01004">
    <property type="entry name" value="PBP2_MidA_like"/>
    <property type="match status" value="1"/>
</dbReference>
<comment type="caution">
    <text evidence="4">The sequence shown here is derived from an EMBL/GenBank/DDBJ whole genome shotgun (WGS) entry which is preliminary data.</text>
</comment>
<evidence type="ECO:0000313" key="5">
    <source>
        <dbReference type="Proteomes" id="UP001549307"/>
    </source>
</evidence>
<dbReference type="Pfam" id="PF00497">
    <property type="entry name" value="SBP_bac_3"/>
    <property type="match status" value="1"/>
</dbReference>
<feature type="signal peptide" evidence="2">
    <location>
        <begin position="1"/>
        <end position="25"/>
    </location>
</feature>
<dbReference type="EMBL" id="JBEPSN010000001">
    <property type="protein sequence ID" value="MET4538604.1"/>
    <property type="molecule type" value="Genomic_DNA"/>
</dbReference>
<sequence>MKTQRKVHAAAAAFALLLGMTACSAANGEPSATSTELGLRDISEGVQPDQKAVSLLPQKYKDKGELTVAADLHYPPTVFLAEDNKTPIGLNPDITRLIAKKLGVKVNFVDTKFDTIIPGLDGGRFDFTVSTMAKTEDRLKVVDMIDYFKAGSSIGVAANNPQNLTNETLCGKNIAVTQGSTGQLLRLPALNEMTCVSKGLPAINAITLPNIQEALVQLHSKRLDGILYDTTALAWAQTQQPGSFQMLTPPLNVGGTGITAVALKKGSDLTPAIQAAVQSILADPEYKEALKTWGLEFGAITDAKLN</sequence>
<feature type="domain" description="Solute-binding protein family 3/N-terminal" evidence="3">
    <location>
        <begin position="65"/>
        <end position="297"/>
    </location>
</feature>
<dbReference type="InterPro" id="IPR001638">
    <property type="entry name" value="Solute-binding_3/MltF_N"/>
</dbReference>
<dbReference type="PANTHER" id="PTHR35936">
    <property type="entry name" value="MEMBRANE-BOUND LYTIC MUREIN TRANSGLYCOSYLASE F"/>
    <property type="match status" value="1"/>
</dbReference>
<dbReference type="GeneID" id="92751333"/>
<dbReference type="SMART" id="SM00062">
    <property type="entry name" value="PBPb"/>
    <property type="match status" value="1"/>
</dbReference>
<organism evidence="4 5">
    <name type="scientific">Arthrobacter bambusae</name>
    <dbReference type="NCBI Taxonomy" id="1338426"/>
    <lineage>
        <taxon>Bacteria</taxon>
        <taxon>Bacillati</taxon>
        <taxon>Actinomycetota</taxon>
        <taxon>Actinomycetes</taxon>
        <taxon>Micrococcales</taxon>
        <taxon>Micrococcaceae</taxon>
        <taxon>Arthrobacter</taxon>
    </lineage>
</organism>
<dbReference type="RefSeq" id="WP_354226150.1">
    <property type="nucleotide sequence ID" value="NZ_JBEPSN010000001.1"/>
</dbReference>
<accession>A0ABV2P1T2</accession>
<evidence type="ECO:0000256" key="1">
    <source>
        <dbReference type="ARBA" id="ARBA00022729"/>
    </source>
</evidence>
<dbReference type="Proteomes" id="UP001549307">
    <property type="component" value="Unassembled WGS sequence"/>
</dbReference>
<gene>
    <name evidence="4" type="ORF">ABIE37_000359</name>
</gene>
<dbReference type="PROSITE" id="PS51257">
    <property type="entry name" value="PROKAR_LIPOPROTEIN"/>
    <property type="match status" value="1"/>
</dbReference>
<protein>
    <submittedName>
        <fullName evidence="4">Polar amino acid transport system substrate-binding protein</fullName>
    </submittedName>
</protein>
<dbReference type="PANTHER" id="PTHR35936:SF17">
    <property type="entry name" value="ARGININE-BINDING EXTRACELLULAR PROTEIN ARTP"/>
    <property type="match status" value="1"/>
</dbReference>
<feature type="chain" id="PRO_5046789459" evidence="2">
    <location>
        <begin position="26"/>
        <end position="306"/>
    </location>
</feature>
<name>A0ABV2P1T2_9MICC</name>
<evidence type="ECO:0000256" key="2">
    <source>
        <dbReference type="SAM" id="SignalP"/>
    </source>
</evidence>